<dbReference type="Proteomes" id="UP000182983">
    <property type="component" value="Unassembled WGS sequence"/>
</dbReference>
<gene>
    <name evidence="1" type="ORF">SAMN04244559_00530</name>
</gene>
<organism evidence="1 2">
    <name type="scientific">Magnetospirillum fulvum</name>
    <name type="common">Rhodospirillum fulvum</name>
    <dbReference type="NCBI Taxonomy" id="1082"/>
    <lineage>
        <taxon>Bacteria</taxon>
        <taxon>Pseudomonadati</taxon>
        <taxon>Pseudomonadota</taxon>
        <taxon>Alphaproteobacteria</taxon>
        <taxon>Rhodospirillales</taxon>
        <taxon>Rhodospirillaceae</taxon>
        <taxon>Magnetospirillum</taxon>
    </lineage>
</organism>
<evidence type="ECO:0000313" key="1">
    <source>
        <dbReference type="EMBL" id="SEH27524.1"/>
    </source>
</evidence>
<proteinExistence type="predicted"/>
<reference evidence="2" key="1">
    <citation type="submission" date="2016-10" db="EMBL/GenBank/DDBJ databases">
        <authorList>
            <person name="Varghese N."/>
            <person name="Submissions S."/>
        </authorList>
    </citation>
    <scope>NUCLEOTIDE SEQUENCE [LARGE SCALE GENOMIC DNA]</scope>
    <source>
        <strain evidence="2">DSM 13234</strain>
    </source>
</reference>
<dbReference type="RefSeq" id="WP_074765292.1">
    <property type="nucleotide sequence ID" value="NZ_FNWO01000002.1"/>
</dbReference>
<evidence type="ECO:0000313" key="2">
    <source>
        <dbReference type="Proteomes" id="UP000182983"/>
    </source>
</evidence>
<protein>
    <recommendedName>
        <fullName evidence="3">Transposase</fullName>
    </recommendedName>
</protein>
<sequence>MTDYSAFTGAVALVRAAGLIPTHTRLWVARNMLGTDKASSLDDLTERATEDGLGLSRETLAHTIALLTRGGPEVRP</sequence>
<name>A0A1H6H058_MAGFU</name>
<evidence type="ECO:0008006" key="3">
    <source>
        <dbReference type="Google" id="ProtNLM"/>
    </source>
</evidence>
<dbReference type="EMBL" id="FNWO01000002">
    <property type="protein sequence ID" value="SEH27524.1"/>
    <property type="molecule type" value="Genomic_DNA"/>
</dbReference>
<keyword evidence="2" id="KW-1185">Reference proteome</keyword>
<dbReference type="AlphaFoldDB" id="A0A1H6H058"/>
<accession>A0A1H6H058</accession>